<dbReference type="STRING" id="58919.A0A316ZEN2"/>
<dbReference type="Gene3D" id="3.30.70.330">
    <property type="match status" value="1"/>
</dbReference>
<keyword evidence="7" id="KW-1185">Reference proteome</keyword>
<protein>
    <recommendedName>
        <fullName evidence="5">RRM domain-containing protein</fullName>
    </recommendedName>
</protein>
<dbReference type="EMBL" id="KZ819290">
    <property type="protein sequence ID" value="PWN98713.1"/>
    <property type="molecule type" value="Genomic_DNA"/>
</dbReference>
<organism evidence="6 7">
    <name type="scientific">Tilletiopsis washingtonensis</name>
    <dbReference type="NCBI Taxonomy" id="58919"/>
    <lineage>
        <taxon>Eukaryota</taxon>
        <taxon>Fungi</taxon>
        <taxon>Dikarya</taxon>
        <taxon>Basidiomycota</taxon>
        <taxon>Ustilaginomycotina</taxon>
        <taxon>Exobasidiomycetes</taxon>
        <taxon>Entylomatales</taxon>
        <taxon>Entylomatales incertae sedis</taxon>
        <taxon>Tilletiopsis</taxon>
    </lineage>
</organism>
<reference evidence="6 7" key="1">
    <citation type="journal article" date="2018" name="Mol. Biol. Evol.">
        <title>Broad Genomic Sampling Reveals a Smut Pathogenic Ancestry of the Fungal Clade Ustilaginomycotina.</title>
        <authorList>
            <person name="Kijpornyongpan T."/>
            <person name="Mondo S.J."/>
            <person name="Barry K."/>
            <person name="Sandor L."/>
            <person name="Lee J."/>
            <person name="Lipzen A."/>
            <person name="Pangilinan J."/>
            <person name="LaButti K."/>
            <person name="Hainaut M."/>
            <person name="Henrissat B."/>
            <person name="Grigoriev I.V."/>
            <person name="Spatafora J.W."/>
            <person name="Aime M.C."/>
        </authorList>
    </citation>
    <scope>NUCLEOTIDE SEQUENCE [LARGE SCALE GENOMIC DNA]</scope>
    <source>
        <strain evidence="6 7">MCA 4186</strain>
    </source>
</reference>
<dbReference type="Proteomes" id="UP000245946">
    <property type="component" value="Unassembled WGS sequence"/>
</dbReference>
<dbReference type="SUPFAM" id="SSF54928">
    <property type="entry name" value="RNA-binding domain, RBD"/>
    <property type="match status" value="1"/>
</dbReference>
<dbReference type="Pfam" id="PF00076">
    <property type="entry name" value="RRM_1"/>
    <property type="match status" value="1"/>
</dbReference>
<evidence type="ECO:0000313" key="6">
    <source>
        <dbReference type="EMBL" id="PWN98713.1"/>
    </source>
</evidence>
<evidence type="ECO:0000256" key="4">
    <source>
        <dbReference type="SAM" id="MobiDB-lite"/>
    </source>
</evidence>
<feature type="domain" description="RRM" evidence="5">
    <location>
        <begin position="7"/>
        <end position="85"/>
    </location>
</feature>
<evidence type="ECO:0000259" key="5">
    <source>
        <dbReference type="PROSITE" id="PS50102"/>
    </source>
</evidence>
<keyword evidence="2 3" id="KW-0694">RNA-binding</keyword>
<dbReference type="PANTHER" id="PTHR24012">
    <property type="entry name" value="RNA BINDING PROTEIN"/>
    <property type="match status" value="1"/>
</dbReference>
<dbReference type="InterPro" id="IPR012677">
    <property type="entry name" value="Nucleotide-bd_a/b_plait_sf"/>
</dbReference>
<accession>A0A316ZEN2</accession>
<gene>
    <name evidence="6" type="ORF">FA09DRAFT_249149</name>
</gene>
<dbReference type="AlphaFoldDB" id="A0A316ZEN2"/>
<dbReference type="InterPro" id="IPR000504">
    <property type="entry name" value="RRM_dom"/>
</dbReference>
<sequence>MADHDSANVYLSNLPLDMNSSALEQLFAPHVVVSLRILTDNDGVSRGVGFVRLRDRDIAQECIDRLHGKILPGTSTPLQVRFADSEAQKRLKQTTANARQTGGVASGDAASPKLTGSGIAPTPTAGARADNSQAAAVAAAATAAMFTSPHLVGGAGIFAPYAFGSRNTSPFLGGSPGMSTPSLSPASTQSSVAHPLLATAPRLTRSPTSTTCRTACTATPPCSAALRPLTPRPTASAARSASTTAACPLVRPGSASAAPASASAASTRRSLAVRTARVATRRPSIAPALRHRPAFTRRTWRRRR</sequence>
<keyword evidence="1" id="KW-0677">Repeat</keyword>
<proteinExistence type="predicted"/>
<dbReference type="GO" id="GO:0003723">
    <property type="term" value="F:RNA binding"/>
    <property type="evidence" value="ECO:0007669"/>
    <property type="project" value="UniProtKB-UniRule"/>
</dbReference>
<evidence type="ECO:0000256" key="1">
    <source>
        <dbReference type="ARBA" id="ARBA00022737"/>
    </source>
</evidence>
<dbReference type="OrthoDB" id="271725at2759"/>
<evidence type="ECO:0000256" key="2">
    <source>
        <dbReference type="ARBA" id="ARBA00022884"/>
    </source>
</evidence>
<name>A0A316ZEN2_9BASI</name>
<dbReference type="InterPro" id="IPR035979">
    <property type="entry name" value="RBD_domain_sf"/>
</dbReference>
<dbReference type="RefSeq" id="XP_025598992.1">
    <property type="nucleotide sequence ID" value="XM_025739685.1"/>
</dbReference>
<dbReference type="PROSITE" id="PS50102">
    <property type="entry name" value="RRM"/>
    <property type="match status" value="1"/>
</dbReference>
<dbReference type="SMART" id="SM00360">
    <property type="entry name" value="RRM"/>
    <property type="match status" value="1"/>
</dbReference>
<dbReference type="GeneID" id="37267231"/>
<evidence type="ECO:0000313" key="7">
    <source>
        <dbReference type="Proteomes" id="UP000245946"/>
    </source>
</evidence>
<feature type="region of interest" description="Disordered" evidence="4">
    <location>
        <begin position="95"/>
        <end position="126"/>
    </location>
</feature>
<evidence type="ECO:0000256" key="3">
    <source>
        <dbReference type="PROSITE-ProRule" id="PRU00176"/>
    </source>
</evidence>